<evidence type="ECO:0000313" key="2">
    <source>
        <dbReference type="EMBL" id="OJT15955.1"/>
    </source>
</evidence>
<dbReference type="InterPro" id="IPR016181">
    <property type="entry name" value="Acyl_CoA_acyltransferase"/>
</dbReference>
<keyword evidence="3" id="KW-1185">Reference proteome</keyword>
<proteinExistence type="predicted"/>
<dbReference type="PANTHER" id="PTHR43328">
    <property type="entry name" value="ACETYLTRANSFERASE-RELATED"/>
    <property type="match status" value="1"/>
</dbReference>
<dbReference type="PANTHER" id="PTHR43328:SF1">
    <property type="entry name" value="N-ACETYLTRANSFERASE DOMAIN-CONTAINING PROTEIN"/>
    <property type="match status" value="1"/>
</dbReference>
<accession>A0A1M2W7W6</accession>
<protein>
    <recommendedName>
        <fullName evidence="1">N-acetyltransferase domain-containing protein</fullName>
    </recommendedName>
</protein>
<reference evidence="2 3" key="1">
    <citation type="submission" date="2016-10" db="EMBL/GenBank/DDBJ databases">
        <title>Genome sequence of the basidiomycete white-rot fungus Trametes pubescens.</title>
        <authorList>
            <person name="Makela M.R."/>
            <person name="Granchi Z."/>
            <person name="Peng M."/>
            <person name="De Vries R.P."/>
            <person name="Grigoriev I."/>
            <person name="Riley R."/>
            <person name="Hilden K."/>
        </authorList>
    </citation>
    <scope>NUCLEOTIDE SEQUENCE [LARGE SCALE GENOMIC DNA]</scope>
    <source>
        <strain evidence="2 3">FBCC735</strain>
    </source>
</reference>
<evidence type="ECO:0000259" key="1">
    <source>
        <dbReference type="PROSITE" id="PS51186"/>
    </source>
</evidence>
<dbReference type="SUPFAM" id="SSF55729">
    <property type="entry name" value="Acyl-CoA N-acyltransferases (Nat)"/>
    <property type="match status" value="1"/>
</dbReference>
<dbReference type="PROSITE" id="PS51186">
    <property type="entry name" value="GNAT"/>
    <property type="match status" value="1"/>
</dbReference>
<dbReference type="Gene3D" id="3.40.630.30">
    <property type="match status" value="1"/>
</dbReference>
<dbReference type="InterPro" id="IPR000182">
    <property type="entry name" value="GNAT_dom"/>
</dbReference>
<dbReference type="Pfam" id="PF13302">
    <property type="entry name" value="Acetyltransf_3"/>
    <property type="match status" value="1"/>
</dbReference>
<evidence type="ECO:0000313" key="3">
    <source>
        <dbReference type="Proteomes" id="UP000184267"/>
    </source>
</evidence>
<dbReference type="OMA" id="RMNLHLL"/>
<gene>
    <name evidence="2" type="ORF">TRAPUB_13379</name>
</gene>
<feature type="domain" description="N-acetyltransferase" evidence="1">
    <location>
        <begin position="153"/>
        <end position="245"/>
    </location>
</feature>
<dbReference type="Proteomes" id="UP000184267">
    <property type="component" value="Unassembled WGS sequence"/>
</dbReference>
<name>A0A1M2W7W6_TRAPU</name>
<organism evidence="2 3">
    <name type="scientific">Trametes pubescens</name>
    <name type="common">White-rot fungus</name>
    <dbReference type="NCBI Taxonomy" id="154538"/>
    <lineage>
        <taxon>Eukaryota</taxon>
        <taxon>Fungi</taxon>
        <taxon>Dikarya</taxon>
        <taxon>Basidiomycota</taxon>
        <taxon>Agaricomycotina</taxon>
        <taxon>Agaricomycetes</taxon>
        <taxon>Polyporales</taxon>
        <taxon>Polyporaceae</taxon>
        <taxon>Trametes</taxon>
    </lineage>
</organism>
<dbReference type="AlphaFoldDB" id="A0A1M2W7W6"/>
<dbReference type="EMBL" id="MNAD01000072">
    <property type="protein sequence ID" value="OJT15955.1"/>
    <property type="molecule type" value="Genomic_DNA"/>
</dbReference>
<dbReference type="OrthoDB" id="630895at2759"/>
<comment type="caution">
    <text evidence="2">The sequence shown here is derived from an EMBL/GenBank/DDBJ whole genome shotgun (WGS) entry which is preliminary data.</text>
</comment>
<dbReference type="GO" id="GO:0016747">
    <property type="term" value="F:acyltransferase activity, transferring groups other than amino-acyl groups"/>
    <property type="evidence" value="ECO:0007669"/>
    <property type="project" value="InterPro"/>
</dbReference>
<dbReference type="STRING" id="154538.A0A1M2W7W6"/>
<sequence>MSRSQFHPLQFNERTGEPFLRLPSPHDNIIITTPRMSDAPTVIANMNNPAVYKWLDGPPFPYHAEHADSWLESVKKDTDVAFEELERAQTEHPNEPPVAVDSCPVRIIREVHEDGTDVLLGDVMFVRERWPDVLDKEAKDALAKPNSERPAGDPEIIWCIGDYIAPSHQGKGIMTAAIKTLMNEWWIPRMGVRQIRAETFDDNVGSRRVFEKLGFVYEKTVPLENKFLNSGRKISGMDILWWRAE</sequence>
<dbReference type="CDD" id="cd04301">
    <property type="entry name" value="NAT_SF"/>
    <property type="match status" value="1"/>
</dbReference>